<comment type="caution">
    <text evidence="1">The sequence shown here is derived from an EMBL/GenBank/DDBJ whole genome shotgun (WGS) entry which is preliminary data.</text>
</comment>
<name>A0A9X1F7N7_9FLAO</name>
<sequence>MPRPNSKSELLQLSEVNFLKLLDFIDQLSIKEQEKLFPKGTLNRNISDVLMHLHHWHLMLLNWYDVGMKGEKPEMPAKGYTWKTTPELNKWIQKQYCDIPLDKAKTNLKKSYEEVRAIIEQHTNEELFEKKRYKWTGSTSLGSYIISATSSHYDWAFKLIKKAKT</sequence>
<dbReference type="EMBL" id="JAGSPD010000003">
    <property type="protein sequence ID" value="MBV7268641.1"/>
    <property type="molecule type" value="Genomic_DNA"/>
</dbReference>
<reference evidence="1" key="1">
    <citation type="submission" date="2021-04" db="EMBL/GenBank/DDBJ databases">
        <authorList>
            <person name="Pira H."/>
            <person name="Risdian C."/>
            <person name="Wink J."/>
        </authorList>
    </citation>
    <scope>NUCLEOTIDE SEQUENCE</scope>
    <source>
        <strain evidence="1">WHY3</strain>
    </source>
</reference>
<proteinExistence type="predicted"/>
<dbReference type="Proteomes" id="UP001138894">
    <property type="component" value="Unassembled WGS sequence"/>
</dbReference>
<dbReference type="Pfam" id="PF08020">
    <property type="entry name" value="DUF1706"/>
    <property type="match status" value="1"/>
</dbReference>
<evidence type="ECO:0000313" key="1">
    <source>
        <dbReference type="EMBL" id="MBV7268641.1"/>
    </source>
</evidence>
<dbReference type="PIRSF" id="PIRSF031551">
    <property type="entry name" value="DUF1706"/>
    <property type="match status" value="1"/>
</dbReference>
<keyword evidence="2" id="KW-1185">Reference proteome</keyword>
<evidence type="ECO:0000313" key="2">
    <source>
        <dbReference type="Proteomes" id="UP001138894"/>
    </source>
</evidence>
<gene>
    <name evidence="1" type="ORF">KCG49_05445</name>
</gene>
<dbReference type="RefSeq" id="WP_218545184.1">
    <property type="nucleotide sequence ID" value="NZ_JAGSPD010000003.1"/>
</dbReference>
<dbReference type="InterPro" id="IPR012550">
    <property type="entry name" value="DUF1706"/>
</dbReference>
<dbReference type="PANTHER" id="PTHR40658">
    <property type="match status" value="1"/>
</dbReference>
<dbReference type="PANTHER" id="PTHR40658:SF4">
    <property type="entry name" value="HYPOTHETICAL CYTOSOLIC PROTEIN"/>
    <property type="match status" value="1"/>
</dbReference>
<accession>A0A9X1F7N7</accession>
<organism evidence="1 2">
    <name type="scientific">Winogradskyella luteola</name>
    <dbReference type="NCBI Taxonomy" id="2828330"/>
    <lineage>
        <taxon>Bacteria</taxon>
        <taxon>Pseudomonadati</taxon>
        <taxon>Bacteroidota</taxon>
        <taxon>Flavobacteriia</taxon>
        <taxon>Flavobacteriales</taxon>
        <taxon>Flavobacteriaceae</taxon>
        <taxon>Winogradskyella</taxon>
    </lineage>
</organism>
<protein>
    <submittedName>
        <fullName evidence="1">ClbS/DfsB family four-helix bundle protein</fullName>
    </submittedName>
</protein>
<dbReference type="AlphaFoldDB" id="A0A9X1F7N7"/>